<proteinExistence type="predicted"/>
<dbReference type="PANTHER" id="PTHR23017:SF3">
    <property type="entry name" value="G-PROTEIN COUPLED RECEPTORS FAMILY 1 PROFILE DOMAIN-CONTAINING PROTEIN"/>
    <property type="match status" value="1"/>
</dbReference>
<evidence type="ECO:0000259" key="2">
    <source>
        <dbReference type="Pfam" id="PF10328"/>
    </source>
</evidence>
<feature type="transmembrane region" description="Helical" evidence="1">
    <location>
        <begin position="221"/>
        <end position="241"/>
    </location>
</feature>
<feature type="transmembrane region" description="Helical" evidence="1">
    <location>
        <begin position="253"/>
        <end position="274"/>
    </location>
</feature>
<dbReference type="EMBL" id="JAUCMV010000004">
    <property type="protein sequence ID" value="KAK0401671.1"/>
    <property type="molecule type" value="Genomic_DNA"/>
</dbReference>
<dbReference type="InterPro" id="IPR019430">
    <property type="entry name" value="7TM_GPCR_serpentine_rcpt_Srx"/>
</dbReference>
<keyword evidence="4" id="KW-1185">Reference proteome</keyword>
<evidence type="ECO:0000313" key="4">
    <source>
        <dbReference type="Proteomes" id="UP001175271"/>
    </source>
</evidence>
<keyword evidence="1" id="KW-1133">Transmembrane helix</keyword>
<reference evidence="3" key="1">
    <citation type="submission" date="2023-06" db="EMBL/GenBank/DDBJ databases">
        <title>Genomic analysis of the entomopathogenic nematode Steinernema hermaphroditum.</title>
        <authorList>
            <person name="Schwarz E.M."/>
            <person name="Heppert J.K."/>
            <person name="Baniya A."/>
            <person name="Schwartz H.T."/>
            <person name="Tan C.-H."/>
            <person name="Antoshechkin I."/>
            <person name="Sternberg P.W."/>
            <person name="Goodrich-Blair H."/>
            <person name="Dillman A.R."/>
        </authorList>
    </citation>
    <scope>NUCLEOTIDE SEQUENCE</scope>
    <source>
        <strain evidence="3">PS9179</strain>
        <tissue evidence="3">Whole animal</tissue>
    </source>
</reference>
<comment type="caution">
    <text evidence="3">The sequence shown here is derived from an EMBL/GenBank/DDBJ whole genome shotgun (WGS) entry which is preliminary data.</text>
</comment>
<dbReference type="Pfam" id="PF10328">
    <property type="entry name" value="7TM_GPCR_Srx"/>
    <property type="match status" value="1"/>
</dbReference>
<evidence type="ECO:0000256" key="1">
    <source>
        <dbReference type="SAM" id="Phobius"/>
    </source>
</evidence>
<feature type="transmembrane region" description="Helical" evidence="1">
    <location>
        <begin position="46"/>
        <end position="73"/>
    </location>
</feature>
<gene>
    <name evidence="3" type="ORF">QR680_015909</name>
</gene>
<sequence length="316" mass="35798">MNSTEISSDDRAIGAAVMFLFGSLSVCINLFVIFGVRHSKSFGDVFGMICISQCTANCGNGAVFGLLVAPITLMNPAWHATYWGSRCGQLLIMFWNADLLSHLVTSINRFSIMFFTMRYSQIFTKKTMKISIAIVWTIAACQAAPYFNYDCTLQLDMKSQTFQFLITPCTPYVALYFDWYLSLCLIGTITAIDLITLWKITRMKASADAERNRRRKRDRRFFFQTVAQGTVIVTELTFYFYISTLMSHKWVQFAMTTFAWILAHTLDGFMIIIFNKELRSLKCSVVVTTSSTTSQISHGTVSHTHQTSGYVSTQLT</sequence>
<evidence type="ECO:0000313" key="3">
    <source>
        <dbReference type="EMBL" id="KAK0401671.1"/>
    </source>
</evidence>
<dbReference type="CDD" id="cd00637">
    <property type="entry name" value="7tm_classA_rhodopsin-like"/>
    <property type="match status" value="1"/>
</dbReference>
<name>A0AA39LL13_9BILA</name>
<accession>A0AA39LL13</accession>
<feature type="transmembrane region" description="Helical" evidence="1">
    <location>
        <begin position="93"/>
        <end position="115"/>
    </location>
</feature>
<dbReference type="Gene3D" id="1.20.1070.10">
    <property type="entry name" value="Rhodopsin 7-helix transmembrane proteins"/>
    <property type="match status" value="1"/>
</dbReference>
<dbReference type="AlphaFoldDB" id="A0AA39LL13"/>
<feature type="transmembrane region" description="Helical" evidence="1">
    <location>
        <begin position="127"/>
        <end position="147"/>
    </location>
</feature>
<protein>
    <recommendedName>
        <fullName evidence="2">7TM GPCR serpentine receptor class x (Srx) domain-containing protein</fullName>
    </recommendedName>
</protein>
<dbReference type="Proteomes" id="UP001175271">
    <property type="component" value="Unassembled WGS sequence"/>
</dbReference>
<organism evidence="3 4">
    <name type="scientific">Steinernema hermaphroditum</name>
    <dbReference type="NCBI Taxonomy" id="289476"/>
    <lineage>
        <taxon>Eukaryota</taxon>
        <taxon>Metazoa</taxon>
        <taxon>Ecdysozoa</taxon>
        <taxon>Nematoda</taxon>
        <taxon>Chromadorea</taxon>
        <taxon>Rhabditida</taxon>
        <taxon>Tylenchina</taxon>
        <taxon>Panagrolaimomorpha</taxon>
        <taxon>Strongyloidoidea</taxon>
        <taxon>Steinernematidae</taxon>
        <taxon>Steinernema</taxon>
    </lineage>
</organism>
<keyword evidence="1" id="KW-0472">Membrane</keyword>
<dbReference type="SUPFAM" id="SSF81321">
    <property type="entry name" value="Family A G protein-coupled receptor-like"/>
    <property type="match status" value="1"/>
</dbReference>
<dbReference type="PANTHER" id="PTHR23017">
    <property type="entry name" value="SERPENTINE RECEPTOR, CLASS X"/>
    <property type="match status" value="1"/>
</dbReference>
<feature type="transmembrane region" description="Helical" evidence="1">
    <location>
        <begin position="179"/>
        <end position="200"/>
    </location>
</feature>
<feature type="domain" description="7TM GPCR serpentine receptor class x (Srx)" evidence="2">
    <location>
        <begin position="19"/>
        <end position="275"/>
    </location>
</feature>
<keyword evidence="1" id="KW-0812">Transmembrane</keyword>
<feature type="transmembrane region" description="Helical" evidence="1">
    <location>
        <begin position="12"/>
        <end position="34"/>
    </location>
</feature>